<feature type="region of interest" description="Disordered" evidence="1">
    <location>
        <begin position="1"/>
        <end position="93"/>
    </location>
</feature>
<name>A0A8J5W013_ZIZPA</name>
<dbReference type="EMBL" id="JAAALK010000282">
    <property type="protein sequence ID" value="KAG8081376.1"/>
    <property type="molecule type" value="Genomic_DNA"/>
</dbReference>
<dbReference type="Proteomes" id="UP000729402">
    <property type="component" value="Unassembled WGS sequence"/>
</dbReference>
<sequence>MDKQSRVESTCAVTPATPDEERHNGALDSVVCSFSDSMGDGDVADPTPEMLPPPTDPTLQERRREEGNDEEEGALQTEIEEAKETEEEEEVEDNLVAHGEAYLEQTVLRHLDEATKELLPPPTDDATEDQEKEDGDKDAALSAVIVAPNEMGGSAKGLKTA</sequence>
<keyword evidence="3" id="KW-1185">Reference proteome</keyword>
<gene>
    <name evidence="2" type="ORF">GUJ93_ZPchr0007g4855</name>
</gene>
<evidence type="ECO:0000313" key="3">
    <source>
        <dbReference type="Proteomes" id="UP000729402"/>
    </source>
</evidence>
<dbReference type="AlphaFoldDB" id="A0A8J5W013"/>
<protein>
    <submittedName>
        <fullName evidence="2">Uncharacterized protein</fullName>
    </submittedName>
</protein>
<evidence type="ECO:0000313" key="2">
    <source>
        <dbReference type="EMBL" id="KAG8081376.1"/>
    </source>
</evidence>
<feature type="region of interest" description="Disordered" evidence="1">
    <location>
        <begin position="112"/>
        <end position="137"/>
    </location>
</feature>
<reference evidence="2" key="1">
    <citation type="journal article" date="2021" name="bioRxiv">
        <title>Whole Genome Assembly and Annotation of Northern Wild Rice, Zizania palustris L., Supports a Whole Genome Duplication in the Zizania Genus.</title>
        <authorList>
            <person name="Haas M."/>
            <person name="Kono T."/>
            <person name="Macchietto M."/>
            <person name="Millas R."/>
            <person name="McGilp L."/>
            <person name="Shao M."/>
            <person name="Duquette J."/>
            <person name="Hirsch C.N."/>
            <person name="Kimball J."/>
        </authorList>
    </citation>
    <scope>NUCLEOTIDE SEQUENCE</scope>
    <source>
        <tissue evidence="2">Fresh leaf tissue</tissue>
    </source>
</reference>
<evidence type="ECO:0000256" key="1">
    <source>
        <dbReference type="SAM" id="MobiDB-lite"/>
    </source>
</evidence>
<organism evidence="2 3">
    <name type="scientific">Zizania palustris</name>
    <name type="common">Northern wild rice</name>
    <dbReference type="NCBI Taxonomy" id="103762"/>
    <lineage>
        <taxon>Eukaryota</taxon>
        <taxon>Viridiplantae</taxon>
        <taxon>Streptophyta</taxon>
        <taxon>Embryophyta</taxon>
        <taxon>Tracheophyta</taxon>
        <taxon>Spermatophyta</taxon>
        <taxon>Magnoliopsida</taxon>
        <taxon>Liliopsida</taxon>
        <taxon>Poales</taxon>
        <taxon>Poaceae</taxon>
        <taxon>BOP clade</taxon>
        <taxon>Oryzoideae</taxon>
        <taxon>Oryzeae</taxon>
        <taxon>Zizaniinae</taxon>
        <taxon>Zizania</taxon>
    </lineage>
</organism>
<proteinExistence type="predicted"/>
<accession>A0A8J5W013</accession>
<feature type="compositionally biased region" description="Acidic residues" evidence="1">
    <location>
        <begin position="67"/>
        <end position="93"/>
    </location>
</feature>
<reference evidence="2" key="2">
    <citation type="submission" date="2021-02" db="EMBL/GenBank/DDBJ databases">
        <authorList>
            <person name="Kimball J.A."/>
            <person name="Haas M.W."/>
            <person name="Macchietto M."/>
            <person name="Kono T."/>
            <person name="Duquette J."/>
            <person name="Shao M."/>
        </authorList>
    </citation>
    <scope>NUCLEOTIDE SEQUENCE</scope>
    <source>
        <tissue evidence="2">Fresh leaf tissue</tissue>
    </source>
</reference>
<comment type="caution">
    <text evidence="2">The sequence shown here is derived from an EMBL/GenBank/DDBJ whole genome shotgun (WGS) entry which is preliminary data.</text>
</comment>